<evidence type="ECO:0000256" key="1">
    <source>
        <dbReference type="ARBA" id="ARBA00022801"/>
    </source>
</evidence>
<dbReference type="GO" id="GO:0006508">
    <property type="term" value="P:proteolysis"/>
    <property type="evidence" value="ECO:0007669"/>
    <property type="project" value="InterPro"/>
</dbReference>
<organism evidence="4 5">
    <name type="scientific">Marinilabilia rubra</name>
    <dbReference type="NCBI Taxonomy" id="2162893"/>
    <lineage>
        <taxon>Bacteria</taxon>
        <taxon>Pseudomonadati</taxon>
        <taxon>Bacteroidota</taxon>
        <taxon>Bacteroidia</taxon>
        <taxon>Marinilabiliales</taxon>
        <taxon>Marinilabiliaceae</taxon>
        <taxon>Marinilabilia</taxon>
    </lineage>
</organism>
<dbReference type="Gene3D" id="2.120.10.30">
    <property type="entry name" value="TolB, C-terminal domain"/>
    <property type="match status" value="1"/>
</dbReference>
<feature type="chain" id="PRO_5015749568" evidence="2">
    <location>
        <begin position="24"/>
        <end position="644"/>
    </location>
</feature>
<dbReference type="InterPro" id="IPR029058">
    <property type="entry name" value="AB_hydrolase_fold"/>
</dbReference>
<dbReference type="GO" id="GO:0004252">
    <property type="term" value="F:serine-type endopeptidase activity"/>
    <property type="evidence" value="ECO:0007669"/>
    <property type="project" value="TreeGrafter"/>
</dbReference>
<dbReference type="RefSeq" id="WP_109265936.1">
    <property type="nucleotide sequence ID" value="NZ_QEWP01000022.1"/>
</dbReference>
<feature type="signal peptide" evidence="2">
    <location>
        <begin position="1"/>
        <end position="23"/>
    </location>
</feature>
<keyword evidence="1" id="KW-0378">Hydrolase</keyword>
<dbReference type="EMBL" id="QEWP01000022">
    <property type="protein sequence ID" value="PWD97918.1"/>
    <property type="molecule type" value="Genomic_DNA"/>
</dbReference>
<dbReference type="PROSITE" id="PS51257">
    <property type="entry name" value="PROKAR_LIPOPROTEIN"/>
    <property type="match status" value="1"/>
</dbReference>
<dbReference type="InterPro" id="IPR001375">
    <property type="entry name" value="Peptidase_S9_cat"/>
</dbReference>
<evidence type="ECO:0000256" key="2">
    <source>
        <dbReference type="SAM" id="SignalP"/>
    </source>
</evidence>
<comment type="caution">
    <text evidence="4">The sequence shown here is derived from an EMBL/GenBank/DDBJ whole genome shotgun (WGS) entry which is preliminary data.</text>
</comment>
<dbReference type="Proteomes" id="UP000244956">
    <property type="component" value="Unassembled WGS sequence"/>
</dbReference>
<dbReference type="Gene3D" id="3.40.50.1820">
    <property type="entry name" value="alpha/beta hydrolase"/>
    <property type="match status" value="1"/>
</dbReference>
<evidence type="ECO:0000313" key="4">
    <source>
        <dbReference type="EMBL" id="PWD97918.1"/>
    </source>
</evidence>
<evidence type="ECO:0000313" key="5">
    <source>
        <dbReference type="Proteomes" id="UP000244956"/>
    </source>
</evidence>
<dbReference type="SUPFAM" id="SSF82171">
    <property type="entry name" value="DPP6 N-terminal domain-like"/>
    <property type="match status" value="1"/>
</dbReference>
<name>A0A2U2B4D2_9BACT</name>
<dbReference type="InterPro" id="IPR011042">
    <property type="entry name" value="6-blade_b-propeller_TolB-like"/>
</dbReference>
<evidence type="ECO:0000259" key="3">
    <source>
        <dbReference type="Pfam" id="PF00326"/>
    </source>
</evidence>
<gene>
    <name evidence="4" type="ORF">DDZ16_18345</name>
</gene>
<dbReference type="Pfam" id="PF00326">
    <property type="entry name" value="Peptidase_S9"/>
    <property type="match status" value="1"/>
</dbReference>
<proteinExistence type="predicted"/>
<keyword evidence="2" id="KW-0732">Signal</keyword>
<reference evidence="4 5" key="1">
    <citation type="submission" date="2018-05" db="EMBL/GenBank/DDBJ databases">
        <title>Marinilabilia rubrum sp. nov., isolated from saltern sediment.</title>
        <authorList>
            <person name="Zhang R."/>
        </authorList>
    </citation>
    <scope>NUCLEOTIDE SEQUENCE [LARGE SCALE GENOMIC DNA]</scope>
    <source>
        <strain evidence="4 5">WTE16</strain>
    </source>
</reference>
<sequence length="644" mass="73786">MKKLKLALLLALASMTIFGLTFSCQNANAKKKAVKIPMEDFFRNPEKTAFQISPNGKFLSFLAPYENRMNVYVKDLHGDSAVRVTSETARDIAGYFWANNERLLFLKDTGGDENFSLYGVNRNGEEMKALTEFEGVRTTMIDDLPDIEEEVIIGLNKRNARVFDPYRLNIETGEMEMLAENPGNIQGWVTDHDGKLRAAVGIEDGVNTTLLYRDSERDSFEVVIKNNFKNELNPYFFTFDNEKIYAVSNLERDKKAPVIFNPKTGEIEEVLYENDEYDVTGLSYSRKRKVLTTASYTSWKRQRHFFDKEAQQLFESLEEDLGEYEIAITDSDKPEKRFIIRTYSDRSLGAYYYYDSENDELNKIADVSPWLDEENMAGTTPVKYQSRDGLTIHGYLTLPKGYSMESSQNLPVVVNPHGGPWYRDSWGFNPEVQFMANRGYAVFQMNFRGSTGYGKEFWEASFKQWGLSMQDDITDGVKWLIEKGIADPERVAIYGGSYGGYATLAGMTFTPELYAAGVDYVGVSNLFTFMNTIPPYWEPLLDMMYEMVGHPKKDSLQLRETSPVFHADKIEAPLFIAQGANDPRVNKDESDQMVEALKKRGVEVQYMVKDNEGHGFRNEENRFDFYGAMEKFLAKHLNGEEVRE</sequence>
<dbReference type="OrthoDB" id="9801421at2"/>
<keyword evidence="5" id="KW-1185">Reference proteome</keyword>
<protein>
    <submittedName>
        <fullName evidence="4">S9 family peptidase</fullName>
    </submittedName>
</protein>
<dbReference type="PANTHER" id="PTHR42776:SF27">
    <property type="entry name" value="DIPEPTIDYL PEPTIDASE FAMILY MEMBER 6"/>
    <property type="match status" value="1"/>
</dbReference>
<feature type="domain" description="Peptidase S9 prolyl oligopeptidase catalytic" evidence="3">
    <location>
        <begin position="426"/>
        <end position="639"/>
    </location>
</feature>
<accession>A0A2U2B4D2</accession>
<dbReference type="PANTHER" id="PTHR42776">
    <property type="entry name" value="SERINE PEPTIDASE S9 FAMILY MEMBER"/>
    <property type="match status" value="1"/>
</dbReference>
<dbReference type="AlphaFoldDB" id="A0A2U2B4D2"/>
<dbReference type="SUPFAM" id="SSF53474">
    <property type="entry name" value="alpha/beta-Hydrolases"/>
    <property type="match status" value="1"/>
</dbReference>